<proteinExistence type="predicted"/>
<dbReference type="CDD" id="cd06257">
    <property type="entry name" value="DnaJ"/>
    <property type="match status" value="1"/>
</dbReference>
<reference evidence="3" key="1">
    <citation type="submission" date="2021-01" db="EMBL/GenBank/DDBJ databases">
        <authorList>
            <person name="Corre E."/>
            <person name="Pelletier E."/>
            <person name="Niang G."/>
            <person name="Scheremetjew M."/>
            <person name="Finn R."/>
            <person name="Kale V."/>
            <person name="Holt S."/>
            <person name="Cochrane G."/>
            <person name="Meng A."/>
            <person name="Brown T."/>
            <person name="Cohen L."/>
        </authorList>
    </citation>
    <scope>NUCLEOTIDE SEQUENCE</scope>
    <source>
        <strain evidence="3">CCMP3105</strain>
    </source>
</reference>
<feature type="region of interest" description="Disordered" evidence="1">
    <location>
        <begin position="149"/>
        <end position="175"/>
    </location>
</feature>
<dbReference type="Pfam" id="PF00226">
    <property type="entry name" value="DnaJ"/>
    <property type="match status" value="1"/>
</dbReference>
<evidence type="ECO:0000256" key="1">
    <source>
        <dbReference type="SAM" id="MobiDB-lite"/>
    </source>
</evidence>
<dbReference type="AlphaFoldDB" id="A0A7S4QMA7"/>
<gene>
    <name evidence="3" type="ORF">AMON00008_LOCUS21706</name>
</gene>
<name>A0A7S4QMA7_9DINO</name>
<feature type="domain" description="J" evidence="2">
    <location>
        <begin position="195"/>
        <end position="263"/>
    </location>
</feature>
<evidence type="ECO:0000259" key="2">
    <source>
        <dbReference type="PROSITE" id="PS50076"/>
    </source>
</evidence>
<dbReference type="EMBL" id="HBNR01031735">
    <property type="protein sequence ID" value="CAE4586053.1"/>
    <property type="molecule type" value="Transcribed_RNA"/>
</dbReference>
<evidence type="ECO:0000313" key="3">
    <source>
        <dbReference type="EMBL" id="CAE4586053.1"/>
    </source>
</evidence>
<dbReference type="Gene3D" id="1.10.287.110">
    <property type="entry name" value="DnaJ domain"/>
    <property type="match status" value="1"/>
</dbReference>
<accession>A0A7S4QMA7</accession>
<protein>
    <recommendedName>
        <fullName evidence="2">J domain-containing protein</fullName>
    </recommendedName>
</protein>
<dbReference type="InterPro" id="IPR036869">
    <property type="entry name" value="J_dom_sf"/>
</dbReference>
<dbReference type="InterPro" id="IPR001623">
    <property type="entry name" value="DnaJ_domain"/>
</dbReference>
<sequence length="359" mass="37678">MPRATSAKGAMVAAAPCAAHGLRCRAGSARSRLPRPGAHVFAAAAAAATLAAPPSRGSLCPRPATLGGPAGCRQMRGRGCEVAGLAGQLRRQVRSLPARAPGRRRLRVGGGRVLREALPGGAAAAATAAAAVAAVSAIAVLALSRGQEEEVDKASSDAEPEDIGSAEPPPAVGERLPVAPELEEALRDFDGDFRGPWLALGLDPDVDFEASLEEIRTAYRSAVRLEHPDTSEETDAKDRFRRVRKAYALLGDEGMRALLLEAMEREVESLEELAPEPEEKSSSAWVRGALVLGLALGLGGAWLQLGSEGKLRFTADRKRREEEGRGTDVLAMARRLQGTEEEALATAGRLQGLQRLSGS</sequence>
<dbReference type="SUPFAM" id="SSF46565">
    <property type="entry name" value="Chaperone J-domain"/>
    <property type="match status" value="1"/>
</dbReference>
<dbReference type="SMART" id="SM00271">
    <property type="entry name" value="DnaJ"/>
    <property type="match status" value="1"/>
</dbReference>
<organism evidence="3">
    <name type="scientific">Alexandrium monilatum</name>
    <dbReference type="NCBI Taxonomy" id="311494"/>
    <lineage>
        <taxon>Eukaryota</taxon>
        <taxon>Sar</taxon>
        <taxon>Alveolata</taxon>
        <taxon>Dinophyceae</taxon>
        <taxon>Gonyaulacales</taxon>
        <taxon>Pyrocystaceae</taxon>
        <taxon>Alexandrium</taxon>
    </lineage>
</organism>
<dbReference type="PROSITE" id="PS50076">
    <property type="entry name" value="DNAJ_2"/>
    <property type="match status" value="1"/>
</dbReference>